<evidence type="ECO:0000256" key="1">
    <source>
        <dbReference type="ARBA" id="ARBA00009477"/>
    </source>
</evidence>
<keyword evidence="2" id="KW-0175">Coiled coil</keyword>
<organism evidence="5 6">
    <name type="scientific">Filimonas zeae</name>
    <dbReference type="NCBI Taxonomy" id="1737353"/>
    <lineage>
        <taxon>Bacteria</taxon>
        <taxon>Pseudomonadati</taxon>
        <taxon>Bacteroidota</taxon>
        <taxon>Chitinophagia</taxon>
        <taxon>Chitinophagales</taxon>
        <taxon>Chitinophagaceae</taxon>
        <taxon>Filimonas</taxon>
    </lineage>
</organism>
<comment type="similarity">
    <text evidence="1">Belongs to the membrane fusion protein (MFP) (TC 8.A.1) family.</text>
</comment>
<protein>
    <submittedName>
        <fullName evidence="5">Cation efflux system protein</fullName>
    </submittedName>
</protein>
<dbReference type="PANTHER" id="PTHR30469">
    <property type="entry name" value="MULTIDRUG RESISTANCE PROTEIN MDTA"/>
    <property type="match status" value="1"/>
</dbReference>
<dbReference type="InterPro" id="IPR058648">
    <property type="entry name" value="HH_CzcB-like"/>
</dbReference>
<proteinExistence type="inferred from homology"/>
<dbReference type="GO" id="GO:0015562">
    <property type="term" value="F:efflux transmembrane transporter activity"/>
    <property type="evidence" value="ECO:0007669"/>
    <property type="project" value="TreeGrafter"/>
</dbReference>
<dbReference type="Gene3D" id="2.40.30.170">
    <property type="match status" value="1"/>
</dbReference>
<accession>A0A917J312</accession>
<feature type="domain" description="Multidrug resistance protein MdtA-like C-terminal permuted SH3" evidence="4">
    <location>
        <begin position="307"/>
        <end position="370"/>
    </location>
</feature>
<evidence type="ECO:0000259" key="3">
    <source>
        <dbReference type="Pfam" id="PF25893"/>
    </source>
</evidence>
<dbReference type="AlphaFoldDB" id="A0A917J312"/>
<dbReference type="EMBL" id="BMIB01000006">
    <property type="protein sequence ID" value="GGH80900.1"/>
    <property type="molecule type" value="Genomic_DNA"/>
</dbReference>
<dbReference type="InterPro" id="IPR006143">
    <property type="entry name" value="RND_pump_MFP"/>
</dbReference>
<evidence type="ECO:0000259" key="4">
    <source>
        <dbReference type="Pfam" id="PF25967"/>
    </source>
</evidence>
<name>A0A917J312_9BACT</name>
<feature type="domain" description="CzcB-like alpha-helical hairpin" evidence="3">
    <location>
        <begin position="132"/>
        <end position="188"/>
    </location>
</feature>
<feature type="coiled-coil region" evidence="2">
    <location>
        <begin position="27"/>
        <end position="54"/>
    </location>
</feature>
<dbReference type="InterPro" id="IPR058627">
    <property type="entry name" value="MdtA-like_C"/>
</dbReference>
<dbReference type="GO" id="GO:1990281">
    <property type="term" value="C:efflux pump complex"/>
    <property type="evidence" value="ECO:0007669"/>
    <property type="project" value="TreeGrafter"/>
</dbReference>
<evidence type="ECO:0000313" key="6">
    <source>
        <dbReference type="Proteomes" id="UP000627292"/>
    </source>
</evidence>
<dbReference type="Gene3D" id="1.10.287.470">
    <property type="entry name" value="Helix hairpin bin"/>
    <property type="match status" value="1"/>
</dbReference>
<dbReference type="Proteomes" id="UP000627292">
    <property type="component" value="Unassembled WGS sequence"/>
</dbReference>
<dbReference type="PROSITE" id="PS51257">
    <property type="entry name" value="PROKAR_LIPOPROTEIN"/>
    <property type="match status" value="1"/>
</dbReference>
<sequence length="381" mass="42226">MQKIFPVFIAMIAVTLTASSCKEKDPLKAKKEELAKLKTKQSDLNKNITKLEGEIARLDPNAVPEKPKLVSIDTVTNKPFSHFIELQGRVDAENIAYVTPRGGGGQVKAVYVKKGERVSKGQLLLKLDDAVARKQIAQLQTQLDYAQNLYERRNNLWKENIGTEVELITAKNNVEQVQRQMELAKEQLGFSNVYADMNGVAEEVTIRVGELFTGGNPASGIKLVNTGDLKVTAQVPENYLGRVKQGDNLLVVFPDVNKTINARITLAGQLIDVNSRSFYIEARLPNDKAFKPNQVALVKIQDYSVAQAVTAPVNTLQTDDKGKFLLVAVNEAGKWRAKKRQVQQGELYGDRIEIKEGLKAGDLIITDGYQSLYDGQLITTK</sequence>
<dbReference type="PANTHER" id="PTHR30469:SF15">
    <property type="entry name" value="HLYD FAMILY OF SECRETION PROTEINS"/>
    <property type="match status" value="1"/>
</dbReference>
<dbReference type="SUPFAM" id="SSF111369">
    <property type="entry name" value="HlyD-like secretion proteins"/>
    <property type="match status" value="1"/>
</dbReference>
<dbReference type="Pfam" id="PF25967">
    <property type="entry name" value="RND-MFP_C"/>
    <property type="match status" value="1"/>
</dbReference>
<dbReference type="Gene3D" id="2.40.420.20">
    <property type="match status" value="1"/>
</dbReference>
<gene>
    <name evidence="5" type="ORF">GCM10011379_52460</name>
</gene>
<dbReference type="Pfam" id="PF25893">
    <property type="entry name" value="HH_CzcB"/>
    <property type="match status" value="1"/>
</dbReference>
<reference evidence="5" key="1">
    <citation type="journal article" date="2014" name="Int. J. Syst. Evol. Microbiol.">
        <title>Complete genome sequence of Corynebacterium casei LMG S-19264T (=DSM 44701T), isolated from a smear-ripened cheese.</title>
        <authorList>
            <consortium name="US DOE Joint Genome Institute (JGI-PGF)"/>
            <person name="Walter F."/>
            <person name="Albersmeier A."/>
            <person name="Kalinowski J."/>
            <person name="Ruckert C."/>
        </authorList>
    </citation>
    <scope>NUCLEOTIDE SEQUENCE</scope>
    <source>
        <strain evidence="5">CGMCC 1.15290</strain>
    </source>
</reference>
<dbReference type="RefSeq" id="WP_188958203.1">
    <property type="nucleotide sequence ID" value="NZ_BMIB01000006.1"/>
</dbReference>
<comment type="caution">
    <text evidence="5">The sequence shown here is derived from an EMBL/GenBank/DDBJ whole genome shotgun (WGS) entry which is preliminary data.</text>
</comment>
<evidence type="ECO:0000313" key="5">
    <source>
        <dbReference type="EMBL" id="GGH80900.1"/>
    </source>
</evidence>
<evidence type="ECO:0000256" key="2">
    <source>
        <dbReference type="SAM" id="Coils"/>
    </source>
</evidence>
<dbReference type="NCBIfam" id="TIGR01730">
    <property type="entry name" value="RND_mfp"/>
    <property type="match status" value="1"/>
</dbReference>
<dbReference type="Gene3D" id="2.40.50.100">
    <property type="match status" value="1"/>
</dbReference>
<reference evidence="5" key="2">
    <citation type="submission" date="2020-09" db="EMBL/GenBank/DDBJ databases">
        <authorList>
            <person name="Sun Q."/>
            <person name="Zhou Y."/>
        </authorList>
    </citation>
    <scope>NUCLEOTIDE SEQUENCE</scope>
    <source>
        <strain evidence="5">CGMCC 1.15290</strain>
    </source>
</reference>
<keyword evidence="6" id="KW-1185">Reference proteome</keyword>